<dbReference type="Proteomes" id="UP000192801">
    <property type="component" value="Unassembled WGS sequence"/>
</dbReference>
<dbReference type="AlphaFoldDB" id="A0A1X0DL07"/>
<proteinExistence type="predicted"/>
<dbReference type="STRING" id="444597.BST26_04400"/>
<name>A0A1X0DL07_9MYCO</name>
<protein>
    <submittedName>
        <fullName evidence="1">Uncharacterized protein</fullName>
    </submittedName>
</protein>
<evidence type="ECO:0000313" key="2">
    <source>
        <dbReference type="Proteomes" id="UP000192801"/>
    </source>
</evidence>
<keyword evidence="2" id="KW-1185">Reference proteome</keyword>
<organism evidence="1 2">
    <name type="scientific">Mycolicibacterium insubricum</name>
    <dbReference type="NCBI Taxonomy" id="444597"/>
    <lineage>
        <taxon>Bacteria</taxon>
        <taxon>Bacillati</taxon>
        <taxon>Actinomycetota</taxon>
        <taxon>Actinomycetes</taxon>
        <taxon>Mycobacteriales</taxon>
        <taxon>Mycobacteriaceae</taxon>
        <taxon>Mycolicibacterium</taxon>
    </lineage>
</organism>
<evidence type="ECO:0000313" key="1">
    <source>
        <dbReference type="EMBL" id="ORA72842.1"/>
    </source>
</evidence>
<reference evidence="1 2" key="1">
    <citation type="submission" date="2016-12" db="EMBL/GenBank/DDBJ databases">
        <title>The new phylogeny of genus Mycobacterium.</title>
        <authorList>
            <person name="Tortoli E."/>
            <person name="Trovato A."/>
            <person name="Cirillo D.M."/>
        </authorList>
    </citation>
    <scope>NUCLEOTIDE SEQUENCE [LARGE SCALE GENOMIC DNA]</scope>
    <source>
        <strain evidence="1 2">DSM 45130</strain>
    </source>
</reference>
<comment type="caution">
    <text evidence="1">The sequence shown here is derived from an EMBL/GenBank/DDBJ whole genome shotgun (WGS) entry which is preliminary data.</text>
</comment>
<sequence length="112" mass="11824">MATAAVILTLGTAGSAAAEYVVEKKFTIAPSGTINVEIKCAEGMYLDQTDYSSKNRAVPRGIEVIEGAFGVGVTMFVDPMAPPNGPWDYAGGTATNWDPTKSQDVIIKAHCR</sequence>
<gene>
    <name evidence="1" type="ORF">BST26_04400</name>
</gene>
<dbReference type="EMBL" id="MVHS01000006">
    <property type="protein sequence ID" value="ORA72842.1"/>
    <property type="molecule type" value="Genomic_DNA"/>
</dbReference>
<accession>A0A1X0DL07</accession>